<accession>Q1AWH8</accession>
<dbReference type="STRING" id="266117.Rxyl_1286"/>
<dbReference type="HOGENOM" id="CLU_1554138_0_0_11"/>
<gene>
    <name evidence="2" type="ordered locus">Rxyl_1286</name>
</gene>
<feature type="compositionally biased region" description="Basic residues" evidence="1">
    <location>
        <begin position="1"/>
        <end position="13"/>
    </location>
</feature>
<protein>
    <recommendedName>
        <fullName evidence="4">Bacterial Ig-like domain-containing protein</fullName>
    </recommendedName>
</protein>
<evidence type="ECO:0000313" key="2">
    <source>
        <dbReference type="EMBL" id="ABG04250.1"/>
    </source>
</evidence>
<dbReference type="Proteomes" id="UP000006637">
    <property type="component" value="Chromosome"/>
</dbReference>
<feature type="region of interest" description="Disordered" evidence="1">
    <location>
        <begin position="63"/>
        <end position="91"/>
    </location>
</feature>
<sequence>MSRAKKSGKKHMREKPGVAALPEAENLSLDAAGIKARILDAVDGRASFAGKVLTGGRLNAARAPGQDTRTVAAPQPDTERPTVSAVRPKRTRDRTPVIAATVRDDRTNLRKRHIRLYVDGRRKGRFSYDKRTDRLRYQNDRLSYGSHRVRVVARDASGNVGRRSWTARVVRR</sequence>
<dbReference type="AlphaFoldDB" id="Q1AWH8"/>
<organism evidence="2 3">
    <name type="scientific">Rubrobacter xylanophilus (strain DSM 9941 / JCM 11954 / NBRC 16129 / PRD-1)</name>
    <dbReference type="NCBI Taxonomy" id="266117"/>
    <lineage>
        <taxon>Bacteria</taxon>
        <taxon>Bacillati</taxon>
        <taxon>Actinomycetota</taxon>
        <taxon>Rubrobacteria</taxon>
        <taxon>Rubrobacterales</taxon>
        <taxon>Rubrobacteraceae</taxon>
        <taxon>Rubrobacter</taxon>
    </lineage>
</organism>
<keyword evidence="3" id="KW-1185">Reference proteome</keyword>
<evidence type="ECO:0000313" key="3">
    <source>
        <dbReference type="Proteomes" id="UP000006637"/>
    </source>
</evidence>
<proteinExistence type="predicted"/>
<dbReference type="KEGG" id="rxy:Rxyl_1286"/>
<dbReference type="EMBL" id="CP000386">
    <property type="protein sequence ID" value="ABG04250.1"/>
    <property type="molecule type" value="Genomic_DNA"/>
</dbReference>
<feature type="region of interest" description="Disordered" evidence="1">
    <location>
        <begin position="1"/>
        <end position="23"/>
    </location>
</feature>
<reference evidence="2 3" key="1">
    <citation type="submission" date="2006-06" db="EMBL/GenBank/DDBJ databases">
        <title>Complete sequence of Rubrobacter xylanophilus DSM 9941.</title>
        <authorList>
            <consortium name="US DOE Joint Genome Institute"/>
            <person name="Copeland A."/>
            <person name="Lucas S."/>
            <person name="Lapidus A."/>
            <person name="Barry K."/>
            <person name="Detter J.C."/>
            <person name="Glavina del Rio T."/>
            <person name="Hammon N."/>
            <person name="Israni S."/>
            <person name="Dalin E."/>
            <person name="Tice H."/>
            <person name="Pitluck S."/>
            <person name="Munk A.C."/>
            <person name="Brettin T."/>
            <person name="Bruce D."/>
            <person name="Han C."/>
            <person name="Tapia R."/>
            <person name="Gilna P."/>
            <person name="Schmutz J."/>
            <person name="Larimer F."/>
            <person name="Land M."/>
            <person name="Hauser L."/>
            <person name="Kyrpides N."/>
            <person name="Lykidis A."/>
            <person name="da Costa M.S."/>
            <person name="Rainey F.A."/>
            <person name="Empadinhas N."/>
            <person name="Jolivet E."/>
            <person name="Battista J.R."/>
            <person name="Richardson P."/>
        </authorList>
    </citation>
    <scope>NUCLEOTIDE SEQUENCE [LARGE SCALE GENOMIC DNA]</scope>
    <source>
        <strain evidence="3">DSM 9941 / NBRC 16129 / PRD-1</strain>
    </source>
</reference>
<evidence type="ECO:0000256" key="1">
    <source>
        <dbReference type="SAM" id="MobiDB-lite"/>
    </source>
</evidence>
<evidence type="ECO:0008006" key="4">
    <source>
        <dbReference type="Google" id="ProtNLM"/>
    </source>
</evidence>
<name>Q1AWH8_RUBXD</name>